<keyword evidence="3 6" id="KW-0547">Nucleotide-binding</keyword>
<evidence type="ECO:0000256" key="8">
    <source>
        <dbReference type="RuleBase" id="RU003761"/>
    </source>
</evidence>
<dbReference type="PANTHER" id="PTHR42698">
    <property type="entry name" value="GTPASE ERA"/>
    <property type="match status" value="1"/>
</dbReference>
<dbReference type="InterPro" id="IPR030388">
    <property type="entry name" value="G_ERA_dom"/>
</dbReference>
<sequence>MQTNGDYRAGFACFVGRPNAGKSTLTNAIVGQKIAITSPKPQTTRHTVRGVVHRPDSQLVLVDTPGLHRPRTLLGERLNDLVRSTWSEVDVIGLCLPADEEIGRGDRFISGEIAELKATLVAVVTKTDLVDRATLAQRLLAVQELGEFADIVPVSAVSGAQVGTLVDVMIGHLPRSPQLYPDGMLTDEPEHVLMAELIREAALDGVRDELPHSIAVLVEEVLPEEGGLTRIYADIYVERSSQKAIVIGHQASRLKQVGTRARREIEDLLGGRVYLDLHVRVAKDWQRDPKQLRRLGF</sequence>
<dbReference type="Pfam" id="PF01926">
    <property type="entry name" value="MMR_HSR1"/>
    <property type="match status" value="1"/>
</dbReference>
<keyword evidence="12" id="KW-1185">Reference proteome</keyword>
<accession>A0ABP5TK72</accession>
<feature type="domain" description="Era-type G" evidence="10">
    <location>
        <begin position="8"/>
        <end position="175"/>
    </location>
</feature>
<dbReference type="NCBIfam" id="NF000908">
    <property type="entry name" value="PRK00089.1"/>
    <property type="match status" value="1"/>
</dbReference>
<keyword evidence="6" id="KW-0690">Ribosome biogenesis</keyword>
<reference evidence="12" key="1">
    <citation type="journal article" date="2019" name="Int. J. Syst. Evol. Microbiol.">
        <title>The Global Catalogue of Microorganisms (GCM) 10K type strain sequencing project: providing services to taxonomists for standard genome sequencing and annotation.</title>
        <authorList>
            <consortium name="The Broad Institute Genomics Platform"/>
            <consortium name="The Broad Institute Genome Sequencing Center for Infectious Disease"/>
            <person name="Wu L."/>
            <person name="Ma J."/>
        </authorList>
    </citation>
    <scope>NUCLEOTIDE SEQUENCE [LARGE SCALE GENOMIC DNA]</scope>
    <source>
        <strain evidence="12">JCM 3272</strain>
    </source>
</reference>
<dbReference type="SUPFAM" id="SSF54814">
    <property type="entry name" value="Prokaryotic type KH domain (KH-domain type II)"/>
    <property type="match status" value="1"/>
</dbReference>
<dbReference type="Gene3D" id="3.30.300.20">
    <property type="match status" value="1"/>
</dbReference>
<feature type="region of interest" description="G3" evidence="7">
    <location>
        <begin position="63"/>
        <end position="66"/>
    </location>
</feature>
<evidence type="ECO:0000256" key="3">
    <source>
        <dbReference type="ARBA" id="ARBA00022741"/>
    </source>
</evidence>
<comment type="similarity">
    <text evidence="1 6 7 8">Belongs to the TRAFAC class TrmE-Era-EngA-EngB-Septin-like GTPase superfamily. Era GTPase family.</text>
</comment>
<evidence type="ECO:0000313" key="11">
    <source>
        <dbReference type="EMBL" id="GAA2355000.1"/>
    </source>
</evidence>
<dbReference type="Pfam" id="PF07650">
    <property type="entry name" value="KH_2"/>
    <property type="match status" value="1"/>
</dbReference>
<evidence type="ECO:0000259" key="10">
    <source>
        <dbReference type="PROSITE" id="PS51713"/>
    </source>
</evidence>
<feature type="binding site" evidence="6">
    <location>
        <begin position="16"/>
        <end position="23"/>
    </location>
    <ligand>
        <name>GTP</name>
        <dbReference type="ChEBI" id="CHEBI:37565"/>
    </ligand>
</feature>
<keyword evidence="6" id="KW-0472">Membrane</keyword>
<feature type="binding site" evidence="6">
    <location>
        <begin position="125"/>
        <end position="128"/>
    </location>
    <ligand>
        <name>GTP</name>
        <dbReference type="ChEBI" id="CHEBI:37565"/>
    </ligand>
</feature>
<dbReference type="NCBIfam" id="TIGR00436">
    <property type="entry name" value="era"/>
    <property type="match status" value="1"/>
</dbReference>
<proteinExistence type="inferred from homology"/>
<dbReference type="EMBL" id="BAAARV010000034">
    <property type="protein sequence ID" value="GAA2355000.1"/>
    <property type="molecule type" value="Genomic_DNA"/>
</dbReference>
<dbReference type="InterPro" id="IPR009019">
    <property type="entry name" value="KH_sf_prok-type"/>
</dbReference>
<dbReference type="CDD" id="cd22534">
    <property type="entry name" value="KH-II_Era"/>
    <property type="match status" value="1"/>
</dbReference>
<dbReference type="PROSITE" id="PS51713">
    <property type="entry name" value="G_ERA"/>
    <property type="match status" value="1"/>
</dbReference>
<dbReference type="InterPro" id="IPR004044">
    <property type="entry name" value="KH_dom_type_2"/>
</dbReference>
<dbReference type="InterPro" id="IPR005225">
    <property type="entry name" value="Small_GTP-bd"/>
</dbReference>
<evidence type="ECO:0000313" key="12">
    <source>
        <dbReference type="Proteomes" id="UP001501444"/>
    </source>
</evidence>
<dbReference type="HAMAP" id="MF_00367">
    <property type="entry name" value="GTPase_Era"/>
    <property type="match status" value="1"/>
</dbReference>
<dbReference type="CDD" id="cd04163">
    <property type="entry name" value="Era"/>
    <property type="match status" value="1"/>
</dbReference>
<keyword evidence="6" id="KW-0963">Cytoplasm</keyword>
<comment type="subunit">
    <text evidence="6">Monomer.</text>
</comment>
<dbReference type="Proteomes" id="UP001501444">
    <property type="component" value="Unassembled WGS sequence"/>
</dbReference>
<evidence type="ECO:0000256" key="2">
    <source>
        <dbReference type="ARBA" id="ARBA00020484"/>
    </source>
</evidence>
<comment type="subcellular location">
    <subcellularLocation>
        <location evidence="6">Cytoplasm</location>
    </subcellularLocation>
    <subcellularLocation>
        <location evidence="6">Cell membrane</location>
        <topology evidence="6">Peripheral membrane protein</topology>
    </subcellularLocation>
</comment>
<dbReference type="SUPFAM" id="SSF52540">
    <property type="entry name" value="P-loop containing nucleoside triphosphate hydrolases"/>
    <property type="match status" value="1"/>
</dbReference>
<dbReference type="InterPro" id="IPR027417">
    <property type="entry name" value="P-loop_NTPase"/>
</dbReference>
<feature type="region of interest" description="G2" evidence="7">
    <location>
        <begin position="42"/>
        <end position="46"/>
    </location>
</feature>
<feature type="binding site" evidence="6">
    <location>
        <begin position="63"/>
        <end position="67"/>
    </location>
    <ligand>
        <name>GTP</name>
        <dbReference type="ChEBI" id="CHEBI:37565"/>
    </ligand>
</feature>
<dbReference type="Gene3D" id="3.40.50.300">
    <property type="entry name" value="P-loop containing nucleotide triphosphate hydrolases"/>
    <property type="match status" value="1"/>
</dbReference>
<comment type="caution">
    <text evidence="11">The sequence shown here is derived from an EMBL/GenBank/DDBJ whole genome shotgun (WGS) entry which is preliminary data.</text>
</comment>
<organism evidence="11 12">
    <name type="scientific">Dactylosporangium salmoneum</name>
    <dbReference type="NCBI Taxonomy" id="53361"/>
    <lineage>
        <taxon>Bacteria</taxon>
        <taxon>Bacillati</taxon>
        <taxon>Actinomycetota</taxon>
        <taxon>Actinomycetes</taxon>
        <taxon>Micromonosporales</taxon>
        <taxon>Micromonosporaceae</taxon>
        <taxon>Dactylosporangium</taxon>
    </lineage>
</organism>
<feature type="region of interest" description="G1" evidence="7">
    <location>
        <begin position="16"/>
        <end position="23"/>
    </location>
</feature>
<evidence type="ECO:0000256" key="7">
    <source>
        <dbReference type="PROSITE-ProRule" id="PRU01050"/>
    </source>
</evidence>
<dbReference type="NCBIfam" id="TIGR00231">
    <property type="entry name" value="small_GTP"/>
    <property type="match status" value="1"/>
</dbReference>
<keyword evidence="6" id="KW-1003">Cell membrane</keyword>
<evidence type="ECO:0000259" key="9">
    <source>
        <dbReference type="PROSITE" id="PS50823"/>
    </source>
</evidence>
<comment type="function">
    <text evidence="6">An essential GTPase that binds both GDP and GTP, with rapid nucleotide exchange. Plays a role in 16S rRNA processing and 30S ribosomal subunit biogenesis and possibly also in cell cycle regulation and energy metabolism.</text>
</comment>
<feature type="region of interest" description="G4" evidence="7">
    <location>
        <begin position="125"/>
        <end position="128"/>
    </location>
</feature>
<name>A0ABP5TK72_9ACTN</name>
<feature type="region of interest" description="G5" evidence="7">
    <location>
        <begin position="154"/>
        <end position="156"/>
    </location>
</feature>
<protein>
    <recommendedName>
        <fullName evidence="2 6">GTPase Era</fullName>
    </recommendedName>
</protein>
<evidence type="ECO:0000256" key="5">
    <source>
        <dbReference type="ARBA" id="ARBA00023134"/>
    </source>
</evidence>
<evidence type="ECO:0000256" key="6">
    <source>
        <dbReference type="HAMAP-Rule" id="MF_00367"/>
    </source>
</evidence>
<dbReference type="InterPro" id="IPR006073">
    <property type="entry name" value="GTP-bd"/>
</dbReference>
<dbReference type="RefSeq" id="WP_344614649.1">
    <property type="nucleotide sequence ID" value="NZ_BAAARV010000034.1"/>
</dbReference>
<keyword evidence="6" id="KW-0699">rRNA-binding</keyword>
<gene>
    <name evidence="6 11" type="primary">era</name>
    <name evidence="11" type="ORF">GCM10010170_047270</name>
</gene>
<keyword evidence="4 6" id="KW-0694">RNA-binding</keyword>
<feature type="domain" description="KH type-2" evidence="9">
    <location>
        <begin position="206"/>
        <end position="283"/>
    </location>
</feature>
<dbReference type="PROSITE" id="PS50823">
    <property type="entry name" value="KH_TYPE_2"/>
    <property type="match status" value="1"/>
</dbReference>
<evidence type="ECO:0000256" key="1">
    <source>
        <dbReference type="ARBA" id="ARBA00007921"/>
    </source>
</evidence>
<dbReference type="InterPro" id="IPR005662">
    <property type="entry name" value="GTPase_Era-like"/>
</dbReference>
<dbReference type="PANTHER" id="PTHR42698:SF1">
    <property type="entry name" value="GTPASE ERA, MITOCHONDRIAL"/>
    <property type="match status" value="1"/>
</dbReference>
<evidence type="ECO:0000256" key="4">
    <source>
        <dbReference type="ARBA" id="ARBA00022884"/>
    </source>
</evidence>
<dbReference type="InterPro" id="IPR015946">
    <property type="entry name" value="KH_dom-like_a/b"/>
</dbReference>
<keyword evidence="5 6" id="KW-0342">GTP-binding</keyword>